<sequence length="530" mass="58982">MGITNRFFLDSPPQTVKKPFGAPIDVEAVECRGTRLAITVGKRIPMVILLSNTVTGHLAATLAKQILRRSVWNASKPASRSLDVPKGFLAVYIGEREKKRFVVPVSYLNEPSFQDLLTKAEEEFGFNHPMGGLTIPCREDKFIDNNTDHTMAILLKGIMTAKQILRRSNLLANQATEVPKGFFAVYVGESQKKRFTLDLGPGLLHGLESEENWLLMGLLVPDSAGVWRAGGGARQLALGHKVGASGREREAVDVMGLLGRGLRVLGGLSPLEVAIQLFFTEWYLTSGIIVVQSMVDGHNTRYSQLVESLASTEDTPSGSRSHMQNPLFEEQGGIQTRAIHLDFSKFNGEEPNGWIYRANQFFTYHQTNPHHRVLLASFHIEGKALTWFHDLEASGSIISWDGFTQSLLTRFGPSILDDPMETLTRLRQTTTVEAYKSQFEILSNQLKGLAKPYKLKCFLSGLREDIRFMVRMLNPSNLTVAFGMAKMQEENVAAFGRSSRLGFTSPRPIPNSPTSDMKALVPIQRLSQYK</sequence>
<dbReference type="InterPro" id="IPR005162">
    <property type="entry name" value="Retrotrans_gag_dom"/>
</dbReference>
<reference evidence="3" key="1">
    <citation type="journal article" date="2020" name="bioRxiv">
        <title>Hybrid origin of Populus tomentosa Carr. identified through genome sequencing and phylogenomic analysis.</title>
        <authorList>
            <person name="An X."/>
            <person name="Gao K."/>
            <person name="Chen Z."/>
            <person name="Li J."/>
            <person name="Yang X."/>
            <person name="Yang X."/>
            <person name="Zhou J."/>
            <person name="Guo T."/>
            <person name="Zhao T."/>
            <person name="Huang S."/>
            <person name="Miao D."/>
            <person name="Khan W.U."/>
            <person name="Rao P."/>
            <person name="Ye M."/>
            <person name="Lei B."/>
            <person name="Liao W."/>
            <person name="Wang J."/>
            <person name="Ji L."/>
            <person name="Li Y."/>
            <person name="Guo B."/>
            <person name="Mustafa N.S."/>
            <person name="Li S."/>
            <person name="Yun Q."/>
            <person name="Keller S.R."/>
            <person name="Mao J."/>
            <person name="Zhang R."/>
            <person name="Strauss S.H."/>
        </authorList>
    </citation>
    <scope>NUCLEOTIDE SEQUENCE</scope>
    <source>
        <strain evidence="3">GM15</strain>
        <tissue evidence="3">Leaf</tissue>
    </source>
</reference>
<dbReference type="PANTHER" id="PTHR31929">
    <property type="entry name" value="SAUR-LIKE AUXIN-RESPONSIVE PROTEIN FAMILY-RELATED"/>
    <property type="match status" value="1"/>
</dbReference>
<dbReference type="EMBL" id="JAAWWB010000007">
    <property type="protein sequence ID" value="KAG6779592.1"/>
    <property type="molecule type" value="Genomic_DNA"/>
</dbReference>
<comment type="caution">
    <text evidence="3">The sequence shown here is derived from an EMBL/GenBank/DDBJ whole genome shotgun (WGS) entry which is preliminary data.</text>
</comment>
<dbReference type="Proteomes" id="UP000886885">
    <property type="component" value="Chromosome 4A"/>
</dbReference>
<organism evidence="3 4">
    <name type="scientific">Populus tomentosa</name>
    <name type="common">Chinese white poplar</name>
    <dbReference type="NCBI Taxonomy" id="118781"/>
    <lineage>
        <taxon>Eukaryota</taxon>
        <taxon>Viridiplantae</taxon>
        <taxon>Streptophyta</taxon>
        <taxon>Embryophyta</taxon>
        <taxon>Tracheophyta</taxon>
        <taxon>Spermatophyta</taxon>
        <taxon>Magnoliopsida</taxon>
        <taxon>eudicotyledons</taxon>
        <taxon>Gunneridae</taxon>
        <taxon>Pentapetalae</taxon>
        <taxon>rosids</taxon>
        <taxon>fabids</taxon>
        <taxon>Malpighiales</taxon>
        <taxon>Salicaceae</taxon>
        <taxon>Saliceae</taxon>
        <taxon>Populus</taxon>
    </lineage>
</organism>
<protein>
    <recommendedName>
        <fullName evidence="2">Retrotransposon gag domain-containing protein</fullName>
    </recommendedName>
</protein>
<comment type="similarity">
    <text evidence="1">Belongs to the ARG7 family.</text>
</comment>
<evidence type="ECO:0000313" key="3">
    <source>
        <dbReference type="EMBL" id="KAG6779592.1"/>
    </source>
</evidence>
<evidence type="ECO:0000256" key="1">
    <source>
        <dbReference type="ARBA" id="ARBA00006974"/>
    </source>
</evidence>
<dbReference type="Pfam" id="PF02519">
    <property type="entry name" value="Auxin_inducible"/>
    <property type="match status" value="1"/>
</dbReference>
<name>A0A8X8A3X5_POPTO</name>
<dbReference type="Pfam" id="PF03732">
    <property type="entry name" value="Retrotrans_gag"/>
    <property type="match status" value="1"/>
</dbReference>
<gene>
    <name evidence="3" type="ORF">POTOM_015985</name>
</gene>
<proteinExistence type="inferred from homology"/>
<evidence type="ECO:0000259" key="2">
    <source>
        <dbReference type="Pfam" id="PF03732"/>
    </source>
</evidence>
<accession>A0A8X8A3X5</accession>
<dbReference type="OrthoDB" id="2013610at2759"/>
<feature type="domain" description="Retrotransposon gag" evidence="2">
    <location>
        <begin position="375"/>
        <end position="464"/>
    </location>
</feature>
<dbReference type="AlphaFoldDB" id="A0A8X8A3X5"/>
<dbReference type="GO" id="GO:0009733">
    <property type="term" value="P:response to auxin"/>
    <property type="evidence" value="ECO:0007669"/>
    <property type="project" value="InterPro"/>
</dbReference>
<evidence type="ECO:0000313" key="4">
    <source>
        <dbReference type="Proteomes" id="UP000886885"/>
    </source>
</evidence>
<dbReference type="InterPro" id="IPR003676">
    <property type="entry name" value="SAUR_fam"/>
</dbReference>
<keyword evidence="4" id="KW-1185">Reference proteome</keyword>